<evidence type="ECO:0000313" key="10">
    <source>
        <dbReference type="EMBL" id="NMQ20568.1"/>
    </source>
</evidence>
<dbReference type="PANTHER" id="PTHR33910:SF1">
    <property type="entry name" value="PROTEIN TRANSLOCASE SUBUNIT SECE"/>
    <property type="match status" value="1"/>
</dbReference>
<keyword evidence="3 9" id="KW-1003">Cell membrane</keyword>
<keyword evidence="6 9" id="KW-1133">Transmembrane helix</keyword>
<dbReference type="InterPro" id="IPR001901">
    <property type="entry name" value="Translocase_SecE/Sec61-g"/>
</dbReference>
<keyword evidence="11" id="KW-1185">Reference proteome</keyword>
<keyword evidence="4 9" id="KW-0812">Transmembrane</keyword>
<comment type="subunit">
    <text evidence="9">Component of the Sec protein translocase complex. Heterotrimer consisting of SecY, SecE and SecG subunits. The heterotrimers can form oligomers, although 1 heterotrimer is thought to be able to translocate proteins. Interacts with the ribosome. Interacts with SecDF, and other proteins may be involved. Interacts with SecA.</text>
</comment>
<proteinExistence type="inferred from homology"/>
<evidence type="ECO:0000256" key="2">
    <source>
        <dbReference type="ARBA" id="ARBA00022448"/>
    </source>
</evidence>
<evidence type="ECO:0000256" key="4">
    <source>
        <dbReference type="ARBA" id="ARBA00022692"/>
    </source>
</evidence>
<dbReference type="Gene3D" id="1.20.5.1030">
    <property type="entry name" value="Preprotein translocase secy subunit"/>
    <property type="match status" value="1"/>
</dbReference>
<dbReference type="PROSITE" id="PS01067">
    <property type="entry name" value="SECE_SEC61G"/>
    <property type="match status" value="1"/>
</dbReference>
<name>A0ABX1TR47_9GAMM</name>
<keyword evidence="7 9" id="KW-0811">Translocation</keyword>
<comment type="caution">
    <text evidence="10">The sequence shown here is derived from an EMBL/GenBank/DDBJ whole genome shotgun (WGS) entry which is preliminary data.</text>
</comment>
<evidence type="ECO:0000256" key="8">
    <source>
        <dbReference type="ARBA" id="ARBA00023136"/>
    </source>
</evidence>
<comment type="similarity">
    <text evidence="9">Belongs to the SecE/SEC61-gamma family.</text>
</comment>
<feature type="transmembrane region" description="Helical" evidence="9">
    <location>
        <begin position="16"/>
        <end position="36"/>
    </location>
</feature>
<keyword evidence="5 9" id="KW-0653">Protein transport</keyword>
<dbReference type="PANTHER" id="PTHR33910">
    <property type="entry name" value="PROTEIN TRANSLOCASE SUBUNIT SECE"/>
    <property type="match status" value="1"/>
</dbReference>
<feature type="transmembrane region" description="Helical" evidence="9">
    <location>
        <begin position="41"/>
        <end position="60"/>
    </location>
</feature>
<comment type="function">
    <text evidence="9">Essential subunit of the Sec protein translocation channel SecYEG. Clamps together the 2 halves of SecY. May contact the channel plug during translocation.</text>
</comment>
<reference evidence="10 11" key="1">
    <citation type="submission" date="2019-03" db="EMBL/GenBank/DDBJ databases">
        <title>Metabolic reconstructions from genomes of highly enriched 'Candidatus Accumulibacter' and 'Candidatus Competibacter' bioreactor populations.</title>
        <authorList>
            <person name="Annavajhala M.K."/>
            <person name="Welles L."/>
            <person name="Abbas B."/>
            <person name="Sorokin D."/>
            <person name="Park H."/>
            <person name="Van Loosdrecht M."/>
            <person name="Chandran K."/>
        </authorList>
    </citation>
    <scope>NUCLEOTIDE SEQUENCE [LARGE SCALE GENOMIC DNA]</scope>
    <source>
        <strain evidence="10 11">SBR_G</strain>
    </source>
</reference>
<dbReference type="Proteomes" id="UP000760480">
    <property type="component" value="Unassembled WGS sequence"/>
</dbReference>
<evidence type="ECO:0000313" key="11">
    <source>
        <dbReference type="Proteomes" id="UP000760480"/>
    </source>
</evidence>
<comment type="subcellular location">
    <subcellularLocation>
        <location evidence="1">Membrane</location>
    </subcellularLocation>
</comment>
<comment type="caution">
    <text evidence="9">Lacks conserved residue(s) required for the propagation of feature annotation.</text>
</comment>
<keyword evidence="2 9" id="KW-0813">Transport</keyword>
<keyword evidence="8 9" id="KW-0472">Membrane</keyword>
<dbReference type="InterPro" id="IPR005807">
    <property type="entry name" value="SecE_bac"/>
</dbReference>
<evidence type="ECO:0000256" key="5">
    <source>
        <dbReference type="ARBA" id="ARBA00022927"/>
    </source>
</evidence>
<dbReference type="PRINTS" id="PR01650">
    <property type="entry name" value="SECETRNLCASE"/>
</dbReference>
<evidence type="ECO:0000256" key="1">
    <source>
        <dbReference type="ARBA" id="ARBA00004370"/>
    </source>
</evidence>
<sequence length="124" mass="13395">MNPTKPEPQTVNRADTFKLLAAGTIVLVALVVFYAFANHSLLARVIGLLAAAGAAVAIALKTEPGAETVEFVRGARSELRKVVWPTRAETTQTTLIVIAMVVIMGVLLWLFDVLLLWLVRLITG</sequence>
<gene>
    <name evidence="9 10" type="primary">secE</name>
    <name evidence="10" type="ORF">E4P82_16015</name>
</gene>
<dbReference type="InterPro" id="IPR038379">
    <property type="entry name" value="SecE_sf"/>
</dbReference>
<dbReference type="Pfam" id="PF00584">
    <property type="entry name" value="SecE"/>
    <property type="match status" value="1"/>
</dbReference>
<accession>A0ABX1TR47</accession>
<protein>
    <recommendedName>
        <fullName evidence="9">Protein translocase subunit SecE</fullName>
    </recommendedName>
</protein>
<organism evidence="10 11">
    <name type="scientific">Candidatus Competibacter phosphatis</name>
    <dbReference type="NCBI Taxonomy" id="221280"/>
    <lineage>
        <taxon>Bacteria</taxon>
        <taxon>Pseudomonadati</taxon>
        <taxon>Pseudomonadota</taxon>
        <taxon>Gammaproteobacteria</taxon>
        <taxon>Candidatus Competibacteraceae</taxon>
        <taxon>Candidatus Competibacter</taxon>
    </lineage>
</organism>
<evidence type="ECO:0000256" key="6">
    <source>
        <dbReference type="ARBA" id="ARBA00022989"/>
    </source>
</evidence>
<dbReference type="RefSeq" id="WP_169249836.1">
    <property type="nucleotide sequence ID" value="NZ_SPMZ01000054.1"/>
</dbReference>
<evidence type="ECO:0000256" key="9">
    <source>
        <dbReference type="HAMAP-Rule" id="MF_00422"/>
    </source>
</evidence>
<dbReference type="EMBL" id="SPMZ01000054">
    <property type="protein sequence ID" value="NMQ20568.1"/>
    <property type="molecule type" value="Genomic_DNA"/>
</dbReference>
<dbReference type="NCBIfam" id="TIGR00964">
    <property type="entry name" value="secE_bact"/>
    <property type="match status" value="1"/>
</dbReference>
<dbReference type="HAMAP" id="MF_00422">
    <property type="entry name" value="SecE"/>
    <property type="match status" value="1"/>
</dbReference>
<evidence type="ECO:0000256" key="7">
    <source>
        <dbReference type="ARBA" id="ARBA00023010"/>
    </source>
</evidence>
<evidence type="ECO:0000256" key="3">
    <source>
        <dbReference type="ARBA" id="ARBA00022475"/>
    </source>
</evidence>
<feature type="transmembrane region" description="Helical" evidence="9">
    <location>
        <begin position="95"/>
        <end position="119"/>
    </location>
</feature>